<feature type="signal peptide" evidence="4">
    <location>
        <begin position="1"/>
        <end position="33"/>
    </location>
</feature>
<sequence length="1710" mass="174273">MKLPRIVLSAALAVSGALVITGATATLSPIAQAATVGCDTLEASGYRQSTIATGLDTPRGIDVDADGVVYVGNGGQIDKLTPSGDTYTQSSAGGSFSPYGVAVGPDGSIYVTDGPNGKVERLIPSGGSYTQENVAWGFGGGLAGLEVDPSGTVYAGDLPNQRIVKLTPGGSGYTPSGIDSLPLPTQVRGISVVGSTLFFTMGDTVRSLNIPGNTQGTPLPTSGLSGPGGLDLDPTHATAPIVVADTGNDRLVRVGGAIEDQRTLPTEGLDQPQDVAVDAEGNIYVADTGNNRVVMLTSLSVTAQADTSSTTLGNAVTTDVRDNDTATGADLAAPTVAKNPRHGTATVNADGTITYTPDAGFSGTDSYSYAVRDDADPANVCATAKVTVTVTQGNACDPLGTSGADTALPIETGTDYPQNFDVDADGSILVTDSEEGQIVRLTPSASGYDRSVVAAGVGNVTSIAVDDSNANGDLWVVRYPNEVLRLTPSGATYTIADTYTDPLLVNVGGIDVAPDGDVFVSTHATSSSAGSVVRMAKASGYAPTLVATGFQFVHQVSVDDAGAVYLASYARVVKLVDNGSDWTQTNAVTGLGSGQGVAVDSTGTIWVSTSEDPGVWTAAPSGAGYAAKQLYAPWGEEYARTIVITDDDALLVADGFESLWTFGPTTLQTTADTATTTSPRPVTTDVRANDLANVRLGVPTVISAPAHGTTTVNADGTITYTPNAGWHGTDTYSYQVRDGESPARVCGIATVTVTVTADAGCGVLPTSAYVSRTEHTVAGLDRPTGVAVDADGIAFLANERVSGSVGQIVRWDPDDGPTTIDGTTGIDPQGIAVDADGNVYYSDEGDHEVVKLTRTGSTYTRAVLASGLQRPSGIAVDADGNVYFAENSSGHVHRLTPAGAGYTTSLVGSGYERLRGLAVDADGDVFVADWGDEDKIVRLSPSGSSYTASIVALGLDNPYGVAVRPDGSLIVGDSEADRVLRLVPNGTGYDQETIAVWGTNSPTWLASTASGDLLVTDVDARQLVTLRRVSITAVDDTASTPVSTPVSSAVRANDAKVPASPAMSLPILTGSPIGGGASVAADGRIVYVPDHGFSGRDIVRYRVTDDADPANVCAAAGLEVTVQNVFTPGSVTTPQNTPVTTPLAGLASTSGAPLDPNHIWSVGSPQHGSIAIYDVPWDRPIRVVYTPEPGYSGPDSYALNLCDASEPQQCADVTVPVMVGANTVTAGDDSGATTVATPVTVDVAANDSSGTGQALGDPTVVIAPAHGTTDVGTDGITYTPDAGFSGEDAFDYELCDTSTPTPACGIATVTVTVQNQFTTGAVVQTPQDTPVTTALHDLATATGAALDPTGVTSATDPAHGAISVDPASGAVTYTPAGGFHGTDSYTVRVCDVSAPVQCADAAVQIAVTPRTGPATSPTISVTAPDLATLAVTRTGRTKPLPLSGTVTITGLDARRTTTGTATLYGPARKPSAGMCTPATAVGTVPFTPANGSTAVPAVTVTRPGYYTWVVSTGADAGNLAATTACGRPASTTLVHRPGLGRVEVSTGYRGVRAEGSVAGRRIRPVRLTVPAVGLEAKVRTVGLRRGAMTIPADITRGGWLAGSAAPGEAVGATVIAGHVSDRRDRPGAFGRLRKARPGQVVTVRTGDGSRQRYRITTITVQPRTKGLAGAAVSTTGEHRLTLVTCTGRVTYRNGRFHYTKNLVVTAVPID</sequence>
<evidence type="ECO:0000256" key="2">
    <source>
        <dbReference type="ARBA" id="ARBA00022801"/>
    </source>
</evidence>
<organism evidence="6 7">
    <name type="scientific">Nocardioides humi</name>
    <dbReference type="NCBI Taxonomy" id="449461"/>
    <lineage>
        <taxon>Bacteria</taxon>
        <taxon>Bacillati</taxon>
        <taxon>Actinomycetota</taxon>
        <taxon>Actinomycetes</taxon>
        <taxon>Propionibacteriales</taxon>
        <taxon>Nocardioidaceae</taxon>
        <taxon>Nocardioides</taxon>
    </lineage>
</organism>
<comment type="caution">
    <text evidence="6">The sequence shown here is derived from an EMBL/GenBank/DDBJ whole genome shotgun (WGS) entry which is preliminary data.</text>
</comment>
<dbReference type="SUPFAM" id="SSF63829">
    <property type="entry name" value="Calcium-dependent phosphotriesterase"/>
    <property type="match status" value="1"/>
</dbReference>
<evidence type="ECO:0000313" key="6">
    <source>
        <dbReference type="EMBL" id="GAA1549412.1"/>
    </source>
</evidence>
<reference evidence="6 7" key="1">
    <citation type="journal article" date="2019" name="Int. J. Syst. Evol. Microbiol.">
        <title>The Global Catalogue of Microorganisms (GCM) 10K type strain sequencing project: providing services to taxonomists for standard genome sequencing and annotation.</title>
        <authorList>
            <consortium name="The Broad Institute Genomics Platform"/>
            <consortium name="The Broad Institute Genome Sequencing Center for Infectious Disease"/>
            <person name="Wu L."/>
            <person name="Ma J."/>
        </authorList>
    </citation>
    <scope>NUCLEOTIDE SEQUENCE [LARGE SCALE GENOMIC DNA]</scope>
    <source>
        <strain evidence="6 7">JCM 14942</strain>
    </source>
</reference>
<evidence type="ECO:0000259" key="5">
    <source>
        <dbReference type="Pfam" id="PF08450"/>
    </source>
</evidence>
<name>A0ABN2BY96_9ACTN</name>
<dbReference type="InterPro" id="IPR050952">
    <property type="entry name" value="TRIM-NHL_E3_ligases"/>
</dbReference>
<dbReference type="PROSITE" id="PS51125">
    <property type="entry name" value="NHL"/>
    <property type="match status" value="1"/>
</dbReference>
<evidence type="ECO:0000313" key="7">
    <source>
        <dbReference type="Proteomes" id="UP001500842"/>
    </source>
</evidence>
<dbReference type="Gene3D" id="2.60.40.2810">
    <property type="match status" value="1"/>
</dbReference>
<dbReference type="SUPFAM" id="SSF63817">
    <property type="entry name" value="Sortase"/>
    <property type="match status" value="1"/>
</dbReference>
<dbReference type="Proteomes" id="UP001500842">
    <property type="component" value="Unassembled WGS sequence"/>
</dbReference>
<dbReference type="Pfam" id="PF08450">
    <property type="entry name" value="SGL"/>
    <property type="match status" value="1"/>
</dbReference>
<dbReference type="Gene3D" id="2.40.260.10">
    <property type="entry name" value="Sortase"/>
    <property type="match status" value="1"/>
</dbReference>
<dbReference type="Pfam" id="PF17963">
    <property type="entry name" value="Big_9"/>
    <property type="match status" value="5"/>
</dbReference>
<keyword evidence="1" id="KW-0677">Repeat</keyword>
<keyword evidence="4" id="KW-0732">Signal</keyword>
<dbReference type="Gene3D" id="2.120.10.30">
    <property type="entry name" value="TolB, C-terminal domain"/>
    <property type="match status" value="4"/>
</dbReference>
<feature type="domain" description="SMP-30/Gluconolactonase/LRE-like region" evidence="5">
    <location>
        <begin position="780"/>
        <end position="900"/>
    </location>
</feature>
<proteinExistence type="predicted"/>
<evidence type="ECO:0000256" key="3">
    <source>
        <dbReference type="PROSITE-ProRule" id="PRU00504"/>
    </source>
</evidence>
<dbReference type="SMART" id="SM00135">
    <property type="entry name" value="LY"/>
    <property type="match status" value="3"/>
</dbReference>
<feature type="repeat" description="NHL" evidence="3">
    <location>
        <begin position="262"/>
        <end position="299"/>
    </location>
</feature>
<dbReference type="InterPro" id="IPR023365">
    <property type="entry name" value="Sortase_dom-sf"/>
</dbReference>
<dbReference type="InterPro" id="IPR013658">
    <property type="entry name" value="SGL"/>
</dbReference>
<evidence type="ECO:0000256" key="4">
    <source>
        <dbReference type="SAM" id="SignalP"/>
    </source>
</evidence>
<dbReference type="InterPro" id="IPR000033">
    <property type="entry name" value="LDLR_classB_rpt"/>
</dbReference>
<dbReference type="CDD" id="cd05829">
    <property type="entry name" value="Sortase_F"/>
    <property type="match status" value="1"/>
</dbReference>
<dbReference type="PANTHER" id="PTHR24104">
    <property type="entry name" value="E3 UBIQUITIN-PROTEIN LIGASE NHLRC1-RELATED"/>
    <property type="match status" value="1"/>
</dbReference>
<protein>
    <recommendedName>
        <fullName evidence="5">SMP-30/Gluconolactonase/LRE-like region domain-containing protein</fullName>
    </recommendedName>
</protein>
<feature type="chain" id="PRO_5045357188" description="SMP-30/Gluconolactonase/LRE-like region domain-containing protein" evidence="4">
    <location>
        <begin position="34"/>
        <end position="1710"/>
    </location>
</feature>
<dbReference type="NCBIfam" id="NF012211">
    <property type="entry name" value="tand_rpt_95"/>
    <property type="match status" value="2"/>
</dbReference>
<dbReference type="Pfam" id="PF01436">
    <property type="entry name" value="NHL"/>
    <property type="match status" value="1"/>
</dbReference>
<dbReference type="SUPFAM" id="SSF101898">
    <property type="entry name" value="NHL repeat"/>
    <property type="match status" value="2"/>
</dbReference>
<dbReference type="RefSeq" id="WP_344114278.1">
    <property type="nucleotide sequence ID" value="NZ_BAAAOR010000055.1"/>
</dbReference>
<dbReference type="InterPro" id="IPR011042">
    <property type="entry name" value="6-blade_b-propeller_TolB-like"/>
</dbReference>
<dbReference type="CDD" id="cd05819">
    <property type="entry name" value="NHL"/>
    <property type="match status" value="1"/>
</dbReference>
<keyword evidence="2" id="KW-0378">Hydrolase</keyword>
<dbReference type="InterPro" id="IPR001258">
    <property type="entry name" value="NHL_repeat"/>
</dbReference>
<dbReference type="InterPro" id="IPR042001">
    <property type="entry name" value="Sortase_F"/>
</dbReference>
<keyword evidence="7" id="KW-1185">Reference proteome</keyword>
<dbReference type="Pfam" id="PF04203">
    <property type="entry name" value="Sortase"/>
    <property type="match status" value="1"/>
</dbReference>
<gene>
    <name evidence="6" type="ORF">GCM10009788_59030</name>
</gene>
<accession>A0ABN2BY96</accession>
<dbReference type="Gene3D" id="2.60.40.3440">
    <property type="match status" value="3"/>
</dbReference>
<dbReference type="InterPro" id="IPR005754">
    <property type="entry name" value="Sortase"/>
</dbReference>
<dbReference type="EMBL" id="BAAAOR010000055">
    <property type="protein sequence ID" value="GAA1549412.1"/>
    <property type="molecule type" value="Genomic_DNA"/>
</dbReference>
<evidence type="ECO:0000256" key="1">
    <source>
        <dbReference type="ARBA" id="ARBA00022737"/>
    </source>
</evidence>